<dbReference type="InterPro" id="IPR002219">
    <property type="entry name" value="PKC_DAG/PE"/>
</dbReference>
<keyword evidence="4" id="KW-1185">Reference proteome</keyword>
<gene>
    <name evidence="3" type="ORF">QTP70_001619</name>
</gene>
<sequence length="1027" mass="111268">MERESDVRPAPVVRLRFSVRVELRRDAPTDVRKRFAWDWLVIRVLRDLCKVPASKLFCLQDFTATGFMDVTFTAFADCSAFFDLCSRSPGEEVLRGLRLVPLFAMDEVPITVHLYNPFVADEDIRIFLQRFCSSVSSGERVRGRFGIWNGKRRFLAKLRVDPSAPGGLLHPPGGFSIGPHRGFLHYPGQPLYCRRCGALGHTKEKCSGRRCRRCGGEDHATAECGAPRTCSLCGSEDHLFRHCPSRKGTFADLFAEGLEAVAAPPRQQQEGLAPGSGTAHEPEAVGEAGVSAEEAADHPEEQQPPPTELAGAEGDPRLESQPAEGQSTEPTTTGGEASGGFGDTQSTWTPVDWAEALEGVEAAPSPVHPDWAVMEFTDSLTSGSPGPAPPQEPLEPPGCASATVAGTAAVERGQKRSRLEEGREFDLCAVDDAGSMEETEGTEGEAGGKRPSGLECHLRSEAEGKGFSEGWRSGPSVWGVGDGRADGVGILFNSYDWAIEAAVSVVPGRVLCVDGTFRGLSFRAIAVYAPCRVGQRRGFFRLLEPLLSTNRLLLVGGDFNVDVEAEGGGELAQVVAGAGLVDVYRSVEPQASGHTWRNSRGDTARLDFLFVAEGARVQSCSLRPFWGSDHCMVVGGIELEASKRPLHHPDRVVGEPQEAGRHPVPLVGTGDGEEEEGRGRGSRELCEAWKAGDYGRLRDASEALRAHYEAEARSHFVQAGREALEQDERPTRYFFSSVQSRQRRSYIEGLRSGPDVVTSPGDMLEVARSFYSDLFGVRQTEDDCAAVFLDAVAGRMPEESVPDLEREISLEEVERAMLSLKTGVAPGGDGLPAEWFRTFWPVVGPDLLAVYREAILAKLMALRLREVMARVVHPDQTCGVPGRMCGMNLALVRDALAWADQRRVPLALLRLDQEKAFDRVSHAFLFALLRRMGFGPGFVAMVRLLYAGAVSRVIVNGHCSGLIEQRGGGLHIPGAGGTRAKVSVYADDATLFLGRDEDFRAVSGILETPRGPASTARTAPRRTGASP</sequence>
<evidence type="ECO:0000313" key="4">
    <source>
        <dbReference type="Proteomes" id="UP001274896"/>
    </source>
</evidence>
<proteinExistence type="predicted"/>
<dbReference type="SMART" id="SM00343">
    <property type="entry name" value="ZnF_C2HC"/>
    <property type="match status" value="3"/>
</dbReference>
<dbReference type="Pfam" id="PF23058">
    <property type="entry name" value="RBD_ZCCHC3_2nd"/>
    <property type="match status" value="1"/>
</dbReference>
<dbReference type="Proteomes" id="UP001274896">
    <property type="component" value="Unassembled WGS sequence"/>
</dbReference>
<dbReference type="GO" id="GO:0003723">
    <property type="term" value="F:RNA binding"/>
    <property type="evidence" value="ECO:0007669"/>
    <property type="project" value="InterPro"/>
</dbReference>
<feature type="compositionally biased region" description="Pro residues" evidence="1">
    <location>
        <begin position="386"/>
        <end position="396"/>
    </location>
</feature>
<dbReference type="AlphaFoldDB" id="A0AAE0PRC3"/>
<feature type="region of interest" description="Disordered" evidence="1">
    <location>
        <begin position="266"/>
        <end position="347"/>
    </location>
</feature>
<dbReference type="PANTHER" id="PTHR22639:SF7">
    <property type="entry name" value="CCHC-TYPE DOMAIN-CONTAINING PROTEIN"/>
    <property type="match status" value="1"/>
</dbReference>
<dbReference type="InterPro" id="IPR057811">
    <property type="entry name" value="RBD_ZCCHC3_2nd"/>
</dbReference>
<dbReference type="Gene3D" id="4.10.60.10">
    <property type="entry name" value="Zinc finger, CCHC-type"/>
    <property type="match status" value="1"/>
</dbReference>
<dbReference type="PROSITE" id="PS50081">
    <property type="entry name" value="ZF_DAG_PE_2"/>
    <property type="match status" value="1"/>
</dbReference>
<dbReference type="GO" id="GO:0002218">
    <property type="term" value="P:activation of innate immune response"/>
    <property type="evidence" value="ECO:0007669"/>
    <property type="project" value="InterPro"/>
</dbReference>
<dbReference type="InterPro" id="IPR036691">
    <property type="entry name" value="Endo/exonu/phosph_ase_sf"/>
</dbReference>
<dbReference type="InterPro" id="IPR001878">
    <property type="entry name" value="Znf_CCHC"/>
</dbReference>
<organism evidence="3 4">
    <name type="scientific">Hemibagrus guttatus</name>
    <dbReference type="NCBI Taxonomy" id="175788"/>
    <lineage>
        <taxon>Eukaryota</taxon>
        <taxon>Metazoa</taxon>
        <taxon>Chordata</taxon>
        <taxon>Craniata</taxon>
        <taxon>Vertebrata</taxon>
        <taxon>Euteleostomi</taxon>
        <taxon>Actinopterygii</taxon>
        <taxon>Neopterygii</taxon>
        <taxon>Teleostei</taxon>
        <taxon>Ostariophysi</taxon>
        <taxon>Siluriformes</taxon>
        <taxon>Bagridae</taxon>
        <taxon>Hemibagrus</taxon>
    </lineage>
</organism>
<dbReference type="InterPro" id="IPR036875">
    <property type="entry name" value="Znf_CCHC_sf"/>
</dbReference>
<feature type="domain" description="Phorbol-ester/DAG-type" evidence="2">
    <location>
        <begin position="179"/>
        <end position="230"/>
    </location>
</feature>
<dbReference type="SUPFAM" id="SSF56219">
    <property type="entry name" value="DNase I-like"/>
    <property type="match status" value="1"/>
</dbReference>
<protein>
    <recommendedName>
        <fullName evidence="2">Phorbol-ester/DAG-type domain-containing protein</fullName>
    </recommendedName>
</protein>
<reference evidence="3" key="1">
    <citation type="submission" date="2023-06" db="EMBL/GenBank/DDBJ databases">
        <title>Male Hemibagrus guttatus genome.</title>
        <authorList>
            <person name="Bian C."/>
        </authorList>
    </citation>
    <scope>NUCLEOTIDE SEQUENCE</scope>
    <source>
        <strain evidence="3">Male_cb2023</strain>
        <tissue evidence="3">Muscle</tissue>
    </source>
</reference>
<feature type="region of interest" description="Disordered" evidence="1">
    <location>
        <begin position="377"/>
        <end position="401"/>
    </location>
</feature>
<feature type="region of interest" description="Disordered" evidence="1">
    <location>
        <begin position="430"/>
        <end position="454"/>
    </location>
</feature>
<feature type="compositionally biased region" description="Basic and acidic residues" evidence="1">
    <location>
        <begin position="648"/>
        <end position="661"/>
    </location>
</feature>
<evidence type="ECO:0000313" key="3">
    <source>
        <dbReference type="EMBL" id="KAK3506245.1"/>
    </source>
</evidence>
<name>A0AAE0PRC3_9TELE</name>
<feature type="compositionally biased region" description="Polar residues" evidence="1">
    <location>
        <begin position="323"/>
        <end position="335"/>
    </location>
</feature>
<dbReference type="GO" id="GO:0003690">
    <property type="term" value="F:double-stranded DNA binding"/>
    <property type="evidence" value="ECO:0007669"/>
    <property type="project" value="InterPro"/>
</dbReference>
<dbReference type="InterPro" id="IPR042509">
    <property type="entry name" value="ZCCHC3"/>
</dbReference>
<dbReference type="SUPFAM" id="SSF57756">
    <property type="entry name" value="Retrovirus zinc finger-like domains"/>
    <property type="match status" value="1"/>
</dbReference>
<feature type="compositionally biased region" description="Acidic residues" evidence="1">
    <location>
        <begin position="434"/>
        <end position="443"/>
    </location>
</feature>
<accession>A0AAE0PRC3</accession>
<dbReference type="Gene3D" id="3.60.10.10">
    <property type="entry name" value="Endonuclease/exonuclease/phosphatase"/>
    <property type="match status" value="1"/>
</dbReference>
<dbReference type="GO" id="GO:0008270">
    <property type="term" value="F:zinc ion binding"/>
    <property type="evidence" value="ECO:0007669"/>
    <property type="project" value="InterPro"/>
</dbReference>
<feature type="region of interest" description="Disordered" evidence="1">
    <location>
        <begin position="1007"/>
        <end position="1027"/>
    </location>
</feature>
<dbReference type="PANTHER" id="PTHR22639">
    <property type="entry name" value="GAG-RELATED PROTEIN"/>
    <property type="match status" value="1"/>
</dbReference>
<comment type="caution">
    <text evidence="3">The sequence shown here is derived from an EMBL/GenBank/DDBJ whole genome shotgun (WGS) entry which is preliminary data.</text>
</comment>
<evidence type="ECO:0000256" key="1">
    <source>
        <dbReference type="SAM" id="MobiDB-lite"/>
    </source>
</evidence>
<feature type="region of interest" description="Disordered" evidence="1">
    <location>
        <begin position="648"/>
        <end position="681"/>
    </location>
</feature>
<dbReference type="EMBL" id="JAUCMX010000082">
    <property type="protein sequence ID" value="KAK3506245.1"/>
    <property type="molecule type" value="Genomic_DNA"/>
</dbReference>
<evidence type="ECO:0000259" key="2">
    <source>
        <dbReference type="PROSITE" id="PS50081"/>
    </source>
</evidence>